<feature type="transmembrane region" description="Helical" evidence="8">
    <location>
        <begin position="146"/>
        <end position="163"/>
    </location>
</feature>
<feature type="transmembrane region" description="Helical" evidence="8">
    <location>
        <begin position="194"/>
        <end position="215"/>
    </location>
</feature>
<keyword evidence="10" id="KW-1185">Reference proteome</keyword>
<proteinExistence type="inferred from homology"/>
<dbReference type="PANTHER" id="PTHR30472:SF70">
    <property type="entry name" value="MOLYBDATE IMPORT SYSTEM PERMEASE PROTEIN MOLB"/>
    <property type="match status" value="1"/>
</dbReference>
<feature type="transmembrane region" description="Helical" evidence="8">
    <location>
        <begin position="60"/>
        <end position="80"/>
    </location>
</feature>
<feature type="transmembrane region" description="Helical" evidence="8">
    <location>
        <begin position="235"/>
        <end position="263"/>
    </location>
</feature>
<keyword evidence="3" id="KW-0813">Transport</keyword>
<dbReference type="GO" id="GO:0033214">
    <property type="term" value="P:siderophore-iron import into cell"/>
    <property type="evidence" value="ECO:0007669"/>
    <property type="project" value="TreeGrafter"/>
</dbReference>
<dbReference type="InterPro" id="IPR000522">
    <property type="entry name" value="ABC_transptr_permease_BtuC"/>
</dbReference>
<evidence type="ECO:0000256" key="6">
    <source>
        <dbReference type="ARBA" id="ARBA00022989"/>
    </source>
</evidence>
<dbReference type="PANTHER" id="PTHR30472">
    <property type="entry name" value="FERRIC ENTEROBACTIN TRANSPORT SYSTEM PERMEASE PROTEIN"/>
    <property type="match status" value="1"/>
</dbReference>
<feature type="transmembrane region" description="Helical" evidence="8">
    <location>
        <begin position="169"/>
        <end position="187"/>
    </location>
</feature>
<reference evidence="10" key="1">
    <citation type="submission" date="2016-10" db="EMBL/GenBank/DDBJ databases">
        <authorList>
            <person name="Varghese N."/>
            <person name="Submissions S."/>
        </authorList>
    </citation>
    <scope>NUCLEOTIDE SEQUENCE [LARGE SCALE GENOMIC DNA]</scope>
    <source>
        <strain evidence="10">DSM 1551</strain>
    </source>
</reference>
<evidence type="ECO:0000256" key="3">
    <source>
        <dbReference type="ARBA" id="ARBA00022448"/>
    </source>
</evidence>
<dbReference type="GO" id="GO:0005886">
    <property type="term" value="C:plasma membrane"/>
    <property type="evidence" value="ECO:0007669"/>
    <property type="project" value="UniProtKB-SubCell"/>
</dbReference>
<evidence type="ECO:0000256" key="2">
    <source>
        <dbReference type="ARBA" id="ARBA00007935"/>
    </source>
</evidence>
<evidence type="ECO:0000256" key="7">
    <source>
        <dbReference type="ARBA" id="ARBA00023136"/>
    </source>
</evidence>
<feature type="transmembrane region" description="Helical" evidence="8">
    <location>
        <begin position="7"/>
        <end position="28"/>
    </location>
</feature>
<dbReference type="CDD" id="cd06550">
    <property type="entry name" value="TM_ABC_iron-siderophores_like"/>
    <property type="match status" value="1"/>
</dbReference>
<dbReference type="Proteomes" id="UP000198558">
    <property type="component" value="Unassembled WGS sequence"/>
</dbReference>
<dbReference type="OrthoDB" id="9792889at2"/>
<evidence type="ECO:0000313" key="10">
    <source>
        <dbReference type="Proteomes" id="UP000198558"/>
    </source>
</evidence>
<accession>A0A1I0FQD0</accession>
<evidence type="ECO:0000256" key="8">
    <source>
        <dbReference type="SAM" id="Phobius"/>
    </source>
</evidence>
<evidence type="ECO:0000313" key="9">
    <source>
        <dbReference type="EMBL" id="SET60492.1"/>
    </source>
</evidence>
<dbReference type="InterPro" id="IPR037294">
    <property type="entry name" value="ABC_BtuC-like"/>
</dbReference>
<feature type="transmembrane region" description="Helical" evidence="8">
    <location>
        <begin position="305"/>
        <end position="324"/>
    </location>
</feature>
<keyword evidence="5 8" id="KW-0812">Transmembrane</keyword>
<dbReference type="Gene3D" id="1.10.3470.10">
    <property type="entry name" value="ABC transporter involved in vitamin B12 uptake, BtuC"/>
    <property type="match status" value="1"/>
</dbReference>
<dbReference type="Pfam" id="PF01032">
    <property type="entry name" value="FecCD"/>
    <property type="match status" value="1"/>
</dbReference>
<feature type="transmembrane region" description="Helical" evidence="8">
    <location>
        <begin position="275"/>
        <end position="299"/>
    </location>
</feature>
<dbReference type="SUPFAM" id="SSF81345">
    <property type="entry name" value="ABC transporter involved in vitamin B12 uptake, BtuC"/>
    <property type="match status" value="1"/>
</dbReference>
<protein>
    <submittedName>
        <fullName evidence="9">Iron complex transport system permease protein</fullName>
    </submittedName>
</protein>
<sequence>MKNKKIYLIAFIIICLSLFCFSLTVGSYDLSINDILEILTGTNSSLIQQNVFYNLRLPRVVMGLFTGLVLGLAGAVYQMLFSNPLASPDLTGVASGASLGAAGAIVIGAGTTVEKMFGAFIFGMLSLILVIVLVKTMGMQKASAYILAGIVISSLADAGIMMFKYMADPLGQLATIEFWTMGSLAAITADKMWVSLFSGLIPLLILCLLHRQIVILSLGDENAQYLGINAKWQRAVILILTTWMVASVIAITGVISFVGLIAPHITYLMLKKRTGYFYIISSLVGAVLILVADMLARMLTSGVELPLSILTILFSTPVLVFWMYKQRGKI</sequence>
<dbReference type="GO" id="GO:0022857">
    <property type="term" value="F:transmembrane transporter activity"/>
    <property type="evidence" value="ECO:0007669"/>
    <property type="project" value="InterPro"/>
</dbReference>
<name>A0A1I0FQD0_9FIRM</name>
<keyword evidence="6 8" id="KW-1133">Transmembrane helix</keyword>
<gene>
    <name evidence="9" type="ORF">SAMN04489758_12135</name>
</gene>
<dbReference type="AlphaFoldDB" id="A0A1I0FQD0"/>
<comment type="subcellular location">
    <subcellularLocation>
        <location evidence="1">Cell membrane</location>
        <topology evidence="1">Multi-pass membrane protein</topology>
    </subcellularLocation>
</comment>
<dbReference type="GeneID" id="78288718"/>
<feature type="transmembrane region" description="Helical" evidence="8">
    <location>
        <begin position="116"/>
        <end position="134"/>
    </location>
</feature>
<keyword evidence="7 8" id="KW-0472">Membrane</keyword>
<organism evidence="9 10">
    <name type="scientific">Thomasclavelia cocleata</name>
    <dbReference type="NCBI Taxonomy" id="69824"/>
    <lineage>
        <taxon>Bacteria</taxon>
        <taxon>Bacillati</taxon>
        <taxon>Bacillota</taxon>
        <taxon>Erysipelotrichia</taxon>
        <taxon>Erysipelotrichales</taxon>
        <taxon>Coprobacillaceae</taxon>
        <taxon>Thomasclavelia</taxon>
    </lineage>
</organism>
<comment type="similarity">
    <text evidence="2">Belongs to the binding-protein-dependent transport system permease family. FecCD subfamily.</text>
</comment>
<dbReference type="EMBL" id="FOIN01000021">
    <property type="protein sequence ID" value="SET60492.1"/>
    <property type="molecule type" value="Genomic_DNA"/>
</dbReference>
<evidence type="ECO:0000256" key="4">
    <source>
        <dbReference type="ARBA" id="ARBA00022475"/>
    </source>
</evidence>
<evidence type="ECO:0000256" key="1">
    <source>
        <dbReference type="ARBA" id="ARBA00004651"/>
    </source>
</evidence>
<evidence type="ECO:0000256" key="5">
    <source>
        <dbReference type="ARBA" id="ARBA00022692"/>
    </source>
</evidence>
<dbReference type="RefSeq" id="WP_092354479.1">
    <property type="nucleotide sequence ID" value="NZ_CAMUUE010000063.1"/>
</dbReference>
<keyword evidence="4" id="KW-1003">Cell membrane</keyword>
<feature type="transmembrane region" description="Helical" evidence="8">
    <location>
        <begin position="92"/>
        <end position="110"/>
    </location>
</feature>